<dbReference type="GO" id="GO:0003700">
    <property type="term" value="F:DNA-binding transcription factor activity"/>
    <property type="evidence" value="ECO:0007669"/>
    <property type="project" value="InterPro"/>
</dbReference>
<evidence type="ECO:0000256" key="2">
    <source>
        <dbReference type="ARBA" id="ARBA00023015"/>
    </source>
</evidence>
<protein>
    <submittedName>
        <fullName evidence="6">Hydrogen peroxide-inducible genes activator</fullName>
    </submittedName>
</protein>
<keyword evidence="3" id="KW-0238">DNA-binding</keyword>
<name>A0A1S1Z4E0_FLAPC</name>
<dbReference type="GO" id="GO:0003677">
    <property type="term" value="F:DNA binding"/>
    <property type="evidence" value="ECO:0007669"/>
    <property type="project" value="UniProtKB-KW"/>
</dbReference>
<dbReference type="Pfam" id="PF00126">
    <property type="entry name" value="HTH_1"/>
    <property type="match status" value="1"/>
</dbReference>
<dbReference type="Gene3D" id="1.10.10.10">
    <property type="entry name" value="Winged helix-like DNA-binding domain superfamily/Winged helix DNA-binding domain"/>
    <property type="match status" value="1"/>
</dbReference>
<keyword evidence="2" id="KW-0805">Transcription regulation</keyword>
<reference evidence="6 7" key="1">
    <citation type="journal article" date="2012" name="Int. J. Syst. Evol. Microbiol.">
        <title>Flammeovirga pacifica sp. nov., isolated from deep-sea sediment.</title>
        <authorList>
            <person name="Xu H."/>
            <person name="Fu Y."/>
            <person name="Yang N."/>
            <person name="Ding Z."/>
            <person name="Lai Q."/>
            <person name="Zeng R."/>
        </authorList>
    </citation>
    <scope>NUCLEOTIDE SEQUENCE [LARGE SCALE GENOMIC DNA]</scope>
    <source>
        <strain evidence="7">DSM 24597 / LMG 26175 / WPAGA1</strain>
    </source>
</reference>
<dbReference type="Proteomes" id="UP000179797">
    <property type="component" value="Unassembled WGS sequence"/>
</dbReference>
<evidence type="ECO:0000313" key="6">
    <source>
        <dbReference type="EMBL" id="OHX67945.1"/>
    </source>
</evidence>
<dbReference type="PANTHER" id="PTHR30419:SF29">
    <property type="entry name" value="LYSR-FAMILY TRANSCRIPTIONAL REGULATOR"/>
    <property type="match status" value="1"/>
</dbReference>
<dbReference type="CDD" id="cd08411">
    <property type="entry name" value="PBP2_OxyR"/>
    <property type="match status" value="1"/>
</dbReference>
<dbReference type="InterPro" id="IPR036388">
    <property type="entry name" value="WH-like_DNA-bd_sf"/>
</dbReference>
<dbReference type="InterPro" id="IPR005119">
    <property type="entry name" value="LysR_subst-bd"/>
</dbReference>
<keyword evidence="4" id="KW-0804">Transcription</keyword>
<evidence type="ECO:0000256" key="3">
    <source>
        <dbReference type="ARBA" id="ARBA00023125"/>
    </source>
</evidence>
<evidence type="ECO:0000256" key="1">
    <source>
        <dbReference type="ARBA" id="ARBA00009437"/>
    </source>
</evidence>
<sequence>MTITQIEYIIAVDQYQSFSAAAEACFVTQPTLSMQIKKLEELLDVVIFDRGKQPIIPTEIGKKIIEQGKIVLQESKKVDDIILQHKGEINGELKLGVIPTLAPYLLPLFVGDISRKYPNLKLIVKELQTEEIISQLHKDLIDVGLLVTPINENGIQELPLLYEEIMVYTNPDYKFENQLEVSLNDVTSPDIWLLSAGHCFRDQMINLCSYQRTNKMNSSLPISYESGSLETLIRLVDKEGGFTLLPELAVDLLPENGKDQIRTFAEERPMREVSLVYARNFAKASMIKVLEECIKENVPKEMLTRERGSVVEWR</sequence>
<dbReference type="InterPro" id="IPR036390">
    <property type="entry name" value="WH_DNA-bd_sf"/>
</dbReference>
<evidence type="ECO:0000313" key="7">
    <source>
        <dbReference type="Proteomes" id="UP000179797"/>
    </source>
</evidence>
<keyword evidence="7" id="KW-1185">Reference proteome</keyword>
<dbReference type="InterPro" id="IPR000847">
    <property type="entry name" value="LysR_HTH_N"/>
</dbReference>
<proteinExistence type="inferred from homology"/>
<dbReference type="InterPro" id="IPR050950">
    <property type="entry name" value="HTH-type_LysR_regulators"/>
</dbReference>
<dbReference type="Gene3D" id="3.40.190.10">
    <property type="entry name" value="Periplasmic binding protein-like II"/>
    <property type="match status" value="2"/>
</dbReference>
<accession>A0A1S1Z4E0</accession>
<dbReference type="OrthoDB" id="9803735at2"/>
<dbReference type="AlphaFoldDB" id="A0A1S1Z4E0"/>
<comment type="similarity">
    <text evidence="1">Belongs to the LysR transcriptional regulatory family.</text>
</comment>
<dbReference type="STRING" id="915059.NH26_17155"/>
<dbReference type="SUPFAM" id="SSF46785">
    <property type="entry name" value="Winged helix' DNA-binding domain"/>
    <property type="match status" value="1"/>
</dbReference>
<dbReference type="SUPFAM" id="SSF53850">
    <property type="entry name" value="Periplasmic binding protein-like II"/>
    <property type="match status" value="1"/>
</dbReference>
<evidence type="ECO:0000256" key="4">
    <source>
        <dbReference type="ARBA" id="ARBA00023163"/>
    </source>
</evidence>
<evidence type="ECO:0000259" key="5">
    <source>
        <dbReference type="PROSITE" id="PS50931"/>
    </source>
</evidence>
<dbReference type="RefSeq" id="WP_044219929.1">
    <property type="nucleotide sequence ID" value="NZ_JRYR02000001.1"/>
</dbReference>
<dbReference type="PRINTS" id="PR00039">
    <property type="entry name" value="HTHLYSR"/>
</dbReference>
<gene>
    <name evidence="6" type="ORF">NH26_17155</name>
</gene>
<comment type="caution">
    <text evidence="6">The sequence shown here is derived from an EMBL/GenBank/DDBJ whole genome shotgun (WGS) entry which is preliminary data.</text>
</comment>
<dbReference type="FunFam" id="1.10.10.10:FF:000001">
    <property type="entry name" value="LysR family transcriptional regulator"/>
    <property type="match status" value="1"/>
</dbReference>
<organism evidence="6 7">
    <name type="scientific">Flammeovirga pacifica</name>
    <dbReference type="NCBI Taxonomy" id="915059"/>
    <lineage>
        <taxon>Bacteria</taxon>
        <taxon>Pseudomonadati</taxon>
        <taxon>Bacteroidota</taxon>
        <taxon>Cytophagia</taxon>
        <taxon>Cytophagales</taxon>
        <taxon>Flammeovirgaceae</taxon>
        <taxon>Flammeovirga</taxon>
    </lineage>
</organism>
<dbReference type="GO" id="GO:0005829">
    <property type="term" value="C:cytosol"/>
    <property type="evidence" value="ECO:0007669"/>
    <property type="project" value="TreeGrafter"/>
</dbReference>
<dbReference type="PANTHER" id="PTHR30419">
    <property type="entry name" value="HTH-TYPE TRANSCRIPTIONAL REGULATOR YBHD"/>
    <property type="match status" value="1"/>
</dbReference>
<feature type="domain" description="HTH lysR-type" evidence="5">
    <location>
        <begin position="1"/>
        <end position="58"/>
    </location>
</feature>
<dbReference type="Pfam" id="PF03466">
    <property type="entry name" value="LysR_substrate"/>
    <property type="match status" value="1"/>
</dbReference>
<dbReference type="PROSITE" id="PS50931">
    <property type="entry name" value="HTH_LYSR"/>
    <property type="match status" value="1"/>
</dbReference>
<dbReference type="EMBL" id="JRYR02000001">
    <property type="protein sequence ID" value="OHX67945.1"/>
    <property type="molecule type" value="Genomic_DNA"/>
</dbReference>